<keyword evidence="1" id="KW-0472">Membrane</keyword>
<keyword evidence="3" id="KW-1185">Reference proteome</keyword>
<evidence type="ECO:0000313" key="3">
    <source>
        <dbReference type="Proteomes" id="UP000886595"/>
    </source>
</evidence>
<feature type="transmembrane region" description="Helical" evidence="1">
    <location>
        <begin position="86"/>
        <end position="109"/>
    </location>
</feature>
<comment type="caution">
    <text evidence="2">The sequence shown here is derived from an EMBL/GenBank/DDBJ whole genome shotgun (WGS) entry which is preliminary data.</text>
</comment>
<dbReference type="EMBL" id="JAAMPC010000005">
    <property type="protein sequence ID" value="KAG2311576.1"/>
    <property type="molecule type" value="Genomic_DNA"/>
</dbReference>
<sequence length="179" mass="20660">MKQWKNCVNDEPSSSSSQLTTTHLILLHHAFSACLAQRRIFDVAGPYSPPLNRRSSEAPPLQFHDPPPCLFLTHLRRLHAHQFPRLRFAFVVNAIVALYSVFEMGSWVWEFSRETMLWYEAFQVWFEFGHDQTLHPKPFRGSINCRKEKPVAMKVADKGVFKLWSICADSASRQLSGIT</sequence>
<keyword evidence="1" id="KW-0812">Transmembrane</keyword>
<accession>A0A8X7VHW1</accession>
<reference evidence="2 3" key="1">
    <citation type="submission" date="2020-02" db="EMBL/GenBank/DDBJ databases">
        <authorList>
            <person name="Ma Q."/>
            <person name="Huang Y."/>
            <person name="Song X."/>
            <person name="Pei D."/>
        </authorList>
    </citation>
    <scope>NUCLEOTIDE SEQUENCE [LARGE SCALE GENOMIC DNA]</scope>
    <source>
        <strain evidence="2">Sxm20200214</strain>
        <tissue evidence="2">Leaf</tissue>
    </source>
</reference>
<name>A0A8X7VHW1_BRACI</name>
<dbReference type="OrthoDB" id="1907587at2759"/>
<dbReference type="AlphaFoldDB" id="A0A8X7VHW1"/>
<keyword evidence="1" id="KW-1133">Transmembrane helix</keyword>
<proteinExistence type="predicted"/>
<dbReference type="PROSITE" id="PS51257">
    <property type="entry name" value="PROKAR_LIPOPROTEIN"/>
    <property type="match status" value="1"/>
</dbReference>
<organism evidence="2 3">
    <name type="scientific">Brassica carinata</name>
    <name type="common">Ethiopian mustard</name>
    <name type="synonym">Abyssinian cabbage</name>
    <dbReference type="NCBI Taxonomy" id="52824"/>
    <lineage>
        <taxon>Eukaryota</taxon>
        <taxon>Viridiplantae</taxon>
        <taxon>Streptophyta</taxon>
        <taxon>Embryophyta</taxon>
        <taxon>Tracheophyta</taxon>
        <taxon>Spermatophyta</taxon>
        <taxon>Magnoliopsida</taxon>
        <taxon>eudicotyledons</taxon>
        <taxon>Gunneridae</taxon>
        <taxon>Pentapetalae</taxon>
        <taxon>rosids</taxon>
        <taxon>malvids</taxon>
        <taxon>Brassicales</taxon>
        <taxon>Brassicaceae</taxon>
        <taxon>Brassiceae</taxon>
        <taxon>Brassica</taxon>
    </lineage>
</organism>
<evidence type="ECO:0000256" key="1">
    <source>
        <dbReference type="SAM" id="Phobius"/>
    </source>
</evidence>
<protein>
    <submittedName>
        <fullName evidence="2">Uncharacterized protein</fullName>
    </submittedName>
</protein>
<evidence type="ECO:0000313" key="2">
    <source>
        <dbReference type="EMBL" id="KAG2311576.1"/>
    </source>
</evidence>
<gene>
    <name evidence="2" type="ORF">Bca52824_023133</name>
</gene>
<dbReference type="Proteomes" id="UP000886595">
    <property type="component" value="Unassembled WGS sequence"/>
</dbReference>